<keyword evidence="1" id="KW-0378">Hydrolase</keyword>
<comment type="caution">
    <text evidence="3">The sequence shown here is derived from an EMBL/GenBank/DDBJ whole genome shotgun (WGS) entry which is preliminary data.</text>
</comment>
<dbReference type="Proteomes" id="UP001596333">
    <property type="component" value="Unassembled WGS sequence"/>
</dbReference>
<gene>
    <name evidence="3" type="ORF">ACFQEY_03775</name>
</gene>
<evidence type="ECO:0000259" key="2">
    <source>
        <dbReference type="Pfam" id="PF01979"/>
    </source>
</evidence>
<dbReference type="InterPro" id="IPR011059">
    <property type="entry name" value="Metal-dep_hydrolase_composite"/>
</dbReference>
<evidence type="ECO:0000313" key="3">
    <source>
        <dbReference type="EMBL" id="MFC6888176.1"/>
    </source>
</evidence>
<sequence length="493" mass="52331">MQGNTDTVVIRGGAVITVDNDRRILDPGTIVVEGDRIVSVDKPARIEAEYEPDIEIDASDSVLLPGLIDSHGHAGHALTKGLGVGSEGGWMNAVQDVYFHSSTEEFWQAESYLAALEHLEMGVTTSLSFPGSSPRVDDPKYSIAASTGYADLGLRHIVNVGPPNPPYPKSYTDGATGTEQSADLDDAIATTATVIDELDGAENGRLSVYVGPSGLVPEFVEDGERKPAGLVGDSFVFCDGEPSEMSVRQLEQVVELADAKGTKIHTHAFGGQVKAAAEAVPEVLSPDLSLAHCSALTSEELELMAEHGVSASHGPLTHAYARARFPLVEALDAGVNVAVSTDGAAPDRSFDLLSQGRIAAQLQRAHCNDTSLLPYGKIIEMMTIDAAKALGMADEIGSLEPGKKADVIGISLESAKLRPRTALSHRIAHYASGADTDFVMVDGNVLVRESKFDSVDVESILSEADRVTSETFERAGVMDRLDGSPNAWHETRF</sequence>
<dbReference type="PANTHER" id="PTHR43794:SF11">
    <property type="entry name" value="AMIDOHYDROLASE-RELATED DOMAIN-CONTAINING PROTEIN"/>
    <property type="match status" value="1"/>
</dbReference>
<proteinExistence type="predicted"/>
<dbReference type="InterPro" id="IPR050287">
    <property type="entry name" value="MTA/SAH_deaminase"/>
</dbReference>
<dbReference type="RefSeq" id="WP_379764922.1">
    <property type="nucleotide sequence ID" value="NZ_JBHSXI010000001.1"/>
</dbReference>
<feature type="domain" description="Amidohydrolase-related" evidence="2">
    <location>
        <begin position="62"/>
        <end position="445"/>
    </location>
</feature>
<dbReference type="PANTHER" id="PTHR43794">
    <property type="entry name" value="AMINOHYDROLASE SSNA-RELATED"/>
    <property type="match status" value="1"/>
</dbReference>
<evidence type="ECO:0000313" key="4">
    <source>
        <dbReference type="Proteomes" id="UP001596333"/>
    </source>
</evidence>
<dbReference type="SUPFAM" id="SSF51556">
    <property type="entry name" value="Metallo-dependent hydrolases"/>
    <property type="match status" value="1"/>
</dbReference>
<dbReference type="GO" id="GO:0016787">
    <property type="term" value="F:hydrolase activity"/>
    <property type="evidence" value="ECO:0007669"/>
    <property type="project" value="UniProtKB-KW"/>
</dbReference>
<dbReference type="Gene3D" id="3.20.20.140">
    <property type="entry name" value="Metal-dependent hydrolases"/>
    <property type="match status" value="1"/>
</dbReference>
<dbReference type="SUPFAM" id="SSF51338">
    <property type="entry name" value="Composite domain of metallo-dependent hydrolases"/>
    <property type="match status" value="1"/>
</dbReference>
<reference evidence="3 4" key="1">
    <citation type="journal article" date="2019" name="Int. J. Syst. Evol. Microbiol.">
        <title>The Global Catalogue of Microorganisms (GCM) 10K type strain sequencing project: providing services to taxonomists for standard genome sequencing and annotation.</title>
        <authorList>
            <consortium name="The Broad Institute Genomics Platform"/>
            <consortium name="The Broad Institute Genome Sequencing Center for Infectious Disease"/>
            <person name="Wu L."/>
            <person name="Ma J."/>
        </authorList>
    </citation>
    <scope>NUCLEOTIDE SEQUENCE [LARGE SCALE GENOMIC DNA]</scope>
    <source>
        <strain evidence="3 4">Y73</strain>
    </source>
</reference>
<organism evidence="3 4">
    <name type="scientific">Halorubrum trueperi</name>
    <dbReference type="NCBI Taxonomy" id="2004704"/>
    <lineage>
        <taxon>Archaea</taxon>
        <taxon>Methanobacteriati</taxon>
        <taxon>Methanobacteriota</taxon>
        <taxon>Stenosarchaea group</taxon>
        <taxon>Halobacteria</taxon>
        <taxon>Halobacteriales</taxon>
        <taxon>Haloferacaceae</taxon>
        <taxon>Halorubrum</taxon>
    </lineage>
</organism>
<dbReference type="InterPro" id="IPR006680">
    <property type="entry name" value="Amidohydro-rel"/>
</dbReference>
<protein>
    <submittedName>
        <fullName evidence="3">Amidohydrolase family protein</fullName>
    </submittedName>
</protein>
<dbReference type="Pfam" id="PF01979">
    <property type="entry name" value="Amidohydro_1"/>
    <property type="match status" value="1"/>
</dbReference>
<name>A0ABD5UMT3_9EURY</name>
<dbReference type="EMBL" id="JBHSXI010000001">
    <property type="protein sequence ID" value="MFC6888176.1"/>
    <property type="molecule type" value="Genomic_DNA"/>
</dbReference>
<dbReference type="Gene3D" id="2.30.40.10">
    <property type="entry name" value="Urease, subunit C, domain 1"/>
    <property type="match status" value="1"/>
</dbReference>
<evidence type="ECO:0000256" key="1">
    <source>
        <dbReference type="ARBA" id="ARBA00022801"/>
    </source>
</evidence>
<keyword evidence="4" id="KW-1185">Reference proteome</keyword>
<accession>A0ABD5UMT3</accession>
<dbReference type="InterPro" id="IPR032466">
    <property type="entry name" value="Metal_Hydrolase"/>
</dbReference>
<dbReference type="AlphaFoldDB" id="A0ABD5UMT3"/>